<evidence type="ECO:0000313" key="4">
    <source>
        <dbReference type="EMBL" id="VDG77327.1"/>
    </source>
</evidence>
<dbReference type="GO" id="GO:0003677">
    <property type="term" value="F:DNA binding"/>
    <property type="evidence" value="ECO:0007669"/>
    <property type="project" value="InterPro"/>
</dbReference>
<proteinExistence type="predicted"/>
<dbReference type="EMBL" id="UYIO01000001">
    <property type="protein sequence ID" value="VDG77327.1"/>
    <property type="molecule type" value="Genomic_DNA"/>
</dbReference>
<organism evidence="3 5">
    <name type="scientific">Actinobaculum suis</name>
    <dbReference type="NCBI Taxonomy" id="1657"/>
    <lineage>
        <taxon>Bacteria</taxon>
        <taxon>Bacillati</taxon>
        <taxon>Actinomycetota</taxon>
        <taxon>Actinomycetes</taxon>
        <taxon>Actinomycetales</taxon>
        <taxon>Actinomycetaceae</taxon>
        <taxon>Actinobaculum</taxon>
    </lineage>
</organism>
<name>A0A7Z9C891_9ACTO</name>
<dbReference type="InterPro" id="IPR010183">
    <property type="entry name" value="Phage_lambda_Bet"/>
</dbReference>
<keyword evidence="1" id="KW-0175">Coiled coil</keyword>
<evidence type="ECO:0000256" key="2">
    <source>
        <dbReference type="SAM" id="MobiDB-lite"/>
    </source>
</evidence>
<dbReference type="InterPro" id="IPR018330">
    <property type="entry name" value="RecT_fam"/>
</dbReference>
<protein>
    <submittedName>
        <fullName evidence="3">Phage recombination protein Bet</fullName>
    </submittedName>
</protein>
<comment type="caution">
    <text evidence="3">The sequence shown here is derived from an EMBL/GenBank/DDBJ whole genome shotgun (WGS) entry which is preliminary data.</text>
</comment>
<dbReference type="EMBL" id="UYIO01000001">
    <property type="protein sequence ID" value="VDG76186.1"/>
    <property type="molecule type" value="Genomic_DNA"/>
</dbReference>
<accession>A0A7Z9C891</accession>
<dbReference type="Pfam" id="PF03837">
    <property type="entry name" value="RecT"/>
    <property type="match status" value="1"/>
</dbReference>
<sequence>MSETAGSVVEIREDQTEFNTAQITALDLQGASRADLAIFFHQVRRTGLDPFARQIYMIPRSTWNAQTRQREMKYTIQTGIDGFRVIARRAASQAGGTYSYSATEYCGPNGQWRDVWLDKEPPLAARVTVYRDGQPFPAVALLSEYAGRTGDGRLTTMWRTKPAIMLGKCAEALALRKAFPQDLSGLYTDDEMTQADNPAVQDHQTAPQPAQPTVQVENPPAAPTAPNSGAAPRQTPSDEEYEDAEIMLTATQVETLEAQVEALRLSSGKMTAAVQWASRHRTRRLEELTEDEADRLIGFLHTKVEEINQQAQQAQAQQAQAQAQAGEGNA</sequence>
<dbReference type="Proteomes" id="UP000269974">
    <property type="component" value="Unassembled WGS sequence"/>
</dbReference>
<feature type="compositionally biased region" description="Low complexity" evidence="2">
    <location>
        <begin position="204"/>
        <end position="216"/>
    </location>
</feature>
<feature type="region of interest" description="Disordered" evidence="2">
    <location>
        <begin position="199"/>
        <end position="241"/>
    </location>
</feature>
<evidence type="ECO:0000256" key="1">
    <source>
        <dbReference type="SAM" id="Coils"/>
    </source>
</evidence>
<dbReference type="NCBIfam" id="TIGR01913">
    <property type="entry name" value="bet_lambda"/>
    <property type="match status" value="1"/>
</dbReference>
<evidence type="ECO:0000313" key="3">
    <source>
        <dbReference type="EMBL" id="VDG76186.1"/>
    </source>
</evidence>
<dbReference type="RefSeq" id="WP_185933916.1">
    <property type="nucleotide sequence ID" value="NZ_UYIO01000001.1"/>
</dbReference>
<gene>
    <name evidence="3" type="ORF">NCTC10327_00849</name>
    <name evidence="4" type="ORF">NCTC10327_01935</name>
</gene>
<reference evidence="3 5" key="1">
    <citation type="submission" date="2018-11" db="EMBL/GenBank/DDBJ databases">
        <authorList>
            <consortium name="Pathogen Informatics"/>
        </authorList>
    </citation>
    <scope>NUCLEOTIDE SEQUENCE [LARGE SCALE GENOMIC DNA]</scope>
    <source>
        <strain evidence="3 5">NCTC10327</strain>
    </source>
</reference>
<dbReference type="AlphaFoldDB" id="A0A7Z9C891"/>
<feature type="coiled-coil region" evidence="1">
    <location>
        <begin position="297"/>
        <end position="324"/>
    </location>
</feature>
<dbReference type="GO" id="GO:0006310">
    <property type="term" value="P:DNA recombination"/>
    <property type="evidence" value="ECO:0007669"/>
    <property type="project" value="InterPro"/>
</dbReference>
<evidence type="ECO:0000313" key="5">
    <source>
        <dbReference type="Proteomes" id="UP000269974"/>
    </source>
</evidence>